<feature type="region of interest" description="Disordered" evidence="1">
    <location>
        <begin position="1"/>
        <end position="67"/>
    </location>
</feature>
<dbReference type="EnsemblMetazoa" id="XM_030999805">
    <property type="protein sequence ID" value="XP_030855665"/>
    <property type="gene ID" value="LOC591779"/>
</dbReference>
<feature type="compositionally biased region" description="Basic and acidic residues" evidence="1">
    <location>
        <begin position="273"/>
        <end position="284"/>
    </location>
</feature>
<proteinExistence type="predicted"/>
<dbReference type="Pfam" id="PF10254">
    <property type="entry name" value="Pacs-1"/>
    <property type="match status" value="1"/>
</dbReference>
<reference evidence="3" key="2">
    <citation type="submission" date="2021-01" db="UniProtKB">
        <authorList>
            <consortium name="EnsemblMetazoa"/>
        </authorList>
    </citation>
    <scope>IDENTIFICATION</scope>
</reference>
<feature type="compositionally biased region" description="Basic and acidic residues" evidence="1">
    <location>
        <begin position="173"/>
        <end position="186"/>
    </location>
</feature>
<evidence type="ECO:0000313" key="4">
    <source>
        <dbReference type="Proteomes" id="UP000007110"/>
    </source>
</evidence>
<dbReference type="RefSeq" id="XP_030855665.1">
    <property type="nucleotide sequence ID" value="XM_030999805.1"/>
</dbReference>
<evidence type="ECO:0000256" key="1">
    <source>
        <dbReference type="SAM" id="MobiDB-lite"/>
    </source>
</evidence>
<dbReference type="InParanoid" id="A0A7M7PS73"/>
<dbReference type="GO" id="GO:0072659">
    <property type="term" value="P:protein localization to plasma membrane"/>
    <property type="evidence" value="ECO:0000318"/>
    <property type="project" value="GO_Central"/>
</dbReference>
<feature type="compositionally biased region" description="Polar residues" evidence="1">
    <location>
        <begin position="209"/>
        <end position="226"/>
    </location>
</feature>
<reference evidence="4" key="1">
    <citation type="submission" date="2015-02" db="EMBL/GenBank/DDBJ databases">
        <title>Genome sequencing for Strongylocentrotus purpuratus.</title>
        <authorList>
            <person name="Murali S."/>
            <person name="Liu Y."/>
            <person name="Vee V."/>
            <person name="English A."/>
            <person name="Wang M."/>
            <person name="Skinner E."/>
            <person name="Han Y."/>
            <person name="Muzny D.M."/>
            <person name="Worley K.C."/>
            <person name="Gibbs R.A."/>
        </authorList>
    </citation>
    <scope>NUCLEOTIDE SEQUENCE</scope>
</reference>
<feature type="compositionally biased region" description="Low complexity" evidence="1">
    <location>
        <begin position="529"/>
        <end position="540"/>
    </location>
</feature>
<accession>A0A7M7PS73</accession>
<dbReference type="AlphaFoldDB" id="A0A7M7PS73"/>
<organism evidence="3 4">
    <name type="scientific">Strongylocentrotus purpuratus</name>
    <name type="common">Purple sea urchin</name>
    <dbReference type="NCBI Taxonomy" id="7668"/>
    <lineage>
        <taxon>Eukaryota</taxon>
        <taxon>Metazoa</taxon>
        <taxon>Echinodermata</taxon>
        <taxon>Eleutherozoa</taxon>
        <taxon>Echinozoa</taxon>
        <taxon>Echinoidea</taxon>
        <taxon>Euechinoidea</taxon>
        <taxon>Echinacea</taxon>
        <taxon>Camarodonta</taxon>
        <taxon>Echinidea</taxon>
        <taxon>Strongylocentrotidae</taxon>
        <taxon>Strongylocentrotus</taxon>
    </lineage>
</organism>
<feature type="region of interest" description="Disordered" evidence="1">
    <location>
        <begin position="529"/>
        <end position="585"/>
    </location>
</feature>
<feature type="compositionally biased region" description="Low complexity" evidence="1">
    <location>
        <begin position="555"/>
        <end position="573"/>
    </location>
</feature>
<dbReference type="InterPro" id="IPR019381">
    <property type="entry name" value="PACS1/2_C"/>
</dbReference>
<dbReference type="PANTHER" id="PTHR13280">
    <property type="entry name" value="PHOSPHOFURIN ACIDIC CLUSTER SORTING PROTEIN"/>
    <property type="match status" value="1"/>
</dbReference>
<dbReference type="GeneID" id="591779"/>
<feature type="compositionally biased region" description="Polar residues" evidence="1">
    <location>
        <begin position="163"/>
        <end position="172"/>
    </location>
</feature>
<feature type="region of interest" description="Disordered" evidence="1">
    <location>
        <begin position="115"/>
        <end position="298"/>
    </location>
</feature>
<protein>
    <recommendedName>
        <fullName evidence="2">Phosphofurin acidic cluster sorting protein 1/2 C-terminal domain-containing protein</fullName>
    </recommendedName>
</protein>
<dbReference type="PANTHER" id="PTHR13280:SF17">
    <property type="entry name" value="KRUEPPEL TARGET AT 95D, ISOFORM A"/>
    <property type="match status" value="1"/>
</dbReference>
<dbReference type="OMA" id="SHTSMPY"/>
<evidence type="ECO:0000259" key="2">
    <source>
        <dbReference type="Pfam" id="PF10254"/>
    </source>
</evidence>
<feature type="compositionally biased region" description="Basic and acidic residues" evidence="1">
    <location>
        <begin position="198"/>
        <end position="207"/>
    </location>
</feature>
<dbReference type="OrthoDB" id="28829at2759"/>
<dbReference type="KEGG" id="spu:591779"/>
<feature type="compositionally biased region" description="Acidic residues" evidence="1">
    <location>
        <begin position="1"/>
        <end position="20"/>
    </location>
</feature>
<feature type="compositionally biased region" description="Basic residues" evidence="1">
    <location>
        <begin position="57"/>
        <end position="67"/>
    </location>
</feature>
<sequence>MDNESDDDDDSYSSDQENSDSGENMVGGQVRSQLHAHQLPWNDLLGEGEEEHEPGRKGNKIHNATRQRNFKQKFIALLRKFKVASDESDTEPYPFEDQDQTPIDEDFLYDDLSLINYSDSGPDMDPDEMSIESTPKPVLRPFFSQGIPTSSSMAEDMEHVGQSEATPDNNQDTVKHTQDYFTKDASMEELTIPDDEDNTHRLGDHRRQGSNGSSHSTTDANKNPVPSANGDRTIPLVGPQAGAAGVREVGYKRSSSAGREMRVPIGGGGVGGRDGEHRRNKSAERSNSLGTGDKRKPKLPITEQLSELWLTDETTPEKILLVNISEKHGQFIAQCLQGTRISIVKTGTAADVEATIQFIVHKIQKFCNQNARVLSPIKIGVCGSDSYIGSVLKPYVEQFSAKSSEWLNYVKFYIVPTGNNSVAKYLSSVDTRYNSLFQDSFWKEVWEKSEKEAAGDKREIANRVEKYLSGATTSLGLPIGEVMLTCKLRGSDDESCQKFVPFISNVLIGPPSSALGAVAIAESDESASGYSLLSSSPPSSAKERVDGSTPPPSPAVSTTTVPQSSSSSSSVTPTSPPTPSGPSELLDLQVEYWPMSGSKKDKSSLKSAFRSLTVYRLPSSSEAPAATAALSMVVVTREKNKKTVMRIGKRTPVPELKSQTVDGIYRLVCTSRTQDYSLTVTIDGNELSRVKFFQLSAQWQTHVKLFPVALFGHVEAPC</sequence>
<evidence type="ECO:0000313" key="3">
    <source>
        <dbReference type="EnsemblMetazoa" id="XP_030855665"/>
    </source>
</evidence>
<feature type="domain" description="Phosphofurin acidic cluster sorting protein 1/2 C-terminal" evidence="2">
    <location>
        <begin position="302"/>
        <end position="713"/>
    </location>
</feature>
<name>A0A7M7PS73_STRPU</name>
<dbReference type="Proteomes" id="UP000007110">
    <property type="component" value="Unassembled WGS sequence"/>
</dbReference>
<keyword evidence="4" id="KW-1185">Reference proteome</keyword>